<sequence>MMVAWSLVAHPARAGEYDPDSTDWQGMARFAELVRRQSGELHVVDELDWSRVHPEDVLVVVYPTRALDSENFAAFLVDGGRLLLADDFGGGAGLMERLSLQRLEPLPEALPHHNFVGGEPEWPRHVTRGRHPLLVEVEEVISNVPALLLNQGGPVVAFDEGAGLVYDMTLGEGRAVVVSDPSLWINAMLPVADNERLAVNSVDYLCEPVGEGCRVWLVHGDFDTRHGYRRRGSGDGAEGAVVARIERINERVRHIFKELAQTELLYFLGLLLSLGSVSYLATVLPWRRSRRLSEFVQRERHELAPPQTEFDWNVARFSRLDRSINQALPMAILKEVFEEIFLDALGLWPSTSKTRPPIDVVAREFDARYSGRFPDAERGRRRKRVQDFLSLLAGVPTRHRVFLESDIHYSAGDLARFYQQAHEILGWMGKEADYERRTRQHHKPQLAARRGG</sequence>
<keyword evidence="1" id="KW-1133">Transmembrane helix</keyword>
<name>A0A328C9Y8_9DELT</name>
<evidence type="ECO:0000256" key="1">
    <source>
        <dbReference type="SAM" id="Phobius"/>
    </source>
</evidence>
<keyword evidence="1" id="KW-0812">Transmembrane</keyword>
<reference evidence="3 4" key="1">
    <citation type="submission" date="2018-05" db="EMBL/GenBank/DDBJ databases">
        <title>Lujinxingia marina gen. nov. sp. nov., a new facultative anaerobic member of the class Deltaproteobacteria, and proposal of Lujinxingaceae fam. nov.</title>
        <authorList>
            <person name="Li C.-M."/>
        </authorList>
    </citation>
    <scope>NUCLEOTIDE SEQUENCE [LARGE SCALE GENOMIC DNA]</scope>
    <source>
        <strain evidence="3 4">B210</strain>
    </source>
</reference>
<protein>
    <recommendedName>
        <fullName evidence="2">DUF4350 domain-containing protein</fullName>
    </recommendedName>
</protein>
<organism evidence="3 4">
    <name type="scientific">Lujinxingia litoralis</name>
    <dbReference type="NCBI Taxonomy" id="2211119"/>
    <lineage>
        <taxon>Bacteria</taxon>
        <taxon>Deltaproteobacteria</taxon>
        <taxon>Bradymonadales</taxon>
        <taxon>Lujinxingiaceae</taxon>
        <taxon>Lujinxingia</taxon>
    </lineage>
</organism>
<keyword evidence="4" id="KW-1185">Reference proteome</keyword>
<proteinExistence type="predicted"/>
<evidence type="ECO:0000313" key="4">
    <source>
        <dbReference type="Proteomes" id="UP000249169"/>
    </source>
</evidence>
<evidence type="ECO:0000259" key="2">
    <source>
        <dbReference type="Pfam" id="PF14258"/>
    </source>
</evidence>
<gene>
    <name evidence="3" type="ORF">DL240_06220</name>
</gene>
<dbReference type="Pfam" id="PF14258">
    <property type="entry name" value="DUF4350"/>
    <property type="match status" value="1"/>
</dbReference>
<dbReference type="Proteomes" id="UP000249169">
    <property type="component" value="Unassembled WGS sequence"/>
</dbReference>
<feature type="transmembrane region" description="Helical" evidence="1">
    <location>
        <begin position="264"/>
        <end position="284"/>
    </location>
</feature>
<dbReference type="EMBL" id="QHKO01000002">
    <property type="protein sequence ID" value="RAL23748.1"/>
    <property type="molecule type" value="Genomic_DNA"/>
</dbReference>
<comment type="caution">
    <text evidence="3">The sequence shown here is derived from an EMBL/GenBank/DDBJ whole genome shotgun (WGS) entry which is preliminary data.</text>
</comment>
<dbReference type="AlphaFoldDB" id="A0A328C9Y8"/>
<feature type="domain" description="DUF4350" evidence="2">
    <location>
        <begin position="19"/>
        <end position="200"/>
    </location>
</feature>
<dbReference type="InterPro" id="IPR025646">
    <property type="entry name" value="DUF4350"/>
</dbReference>
<accession>A0A328C9Y8</accession>
<evidence type="ECO:0000313" key="3">
    <source>
        <dbReference type="EMBL" id="RAL23748.1"/>
    </source>
</evidence>
<keyword evidence="1" id="KW-0472">Membrane</keyword>